<dbReference type="InterPro" id="IPR020904">
    <property type="entry name" value="Sc_DH/Rdtase_CS"/>
</dbReference>
<reference evidence="4 5" key="1">
    <citation type="submission" date="2021-01" db="EMBL/GenBank/DDBJ databases">
        <title>WGS of actinomycetes isolated from Thailand.</title>
        <authorList>
            <person name="Thawai C."/>
        </authorList>
    </citation>
    <scope>NUCLEOTIDE SEQUENCE [LARGE SCALE GENOMIC DNA]</scope>
    <source>
        <strain evidence="4 5">LPG 2</strain>
    </source>
</reference>
<dbReference type="SUPFAM" id="SSF51735">
    <property type="entry name" value="NAD(P)-binding Rossmann-fold domains"/>
    <property type="match status" value="1"/>
</dbReference>
<comment type="caution">
    <text evidence="4">The sequence shown here is derived from an EMBL/GenBank/DDBJ whole genome shotgun (WGS) entry which is preliminary data.</text>
</comment>
<protein>
    <submittedName>
        <fullName evidence="4">SDR family oxidoreductase</fullName>
    </submittedName>
</protein>
<evidence type="ECO:0000313" key="4">
    <source>
        <dbReference type="EMBL" id="MBL1079694.1"/>
    </source>
</evidence>
<keyword evidence="5" id="KW-1185">Reference proteome</keyword>
<evidence type="ECO:0000313" key="5">
    <source>
        <dbReference type="Proteomes" id="UP000602198"/>
    </source>
</evidence>
<gene>
    <name evidence="4" type="ORF">JK358_35350</name>
</gene>
<evidence type="ECO:0000256" key="3">
    <source>
        <dbReference type="RuleBase" id="RU000363"/>
    </source>
</evidence>
<name>A0ABS1MGJ1_9NOCA</name>
<dbReference type="PANTHER" id="PTHR24322:SF736">
    <property type="entry name" value="RETINOL DEHYDROGENASE 10"/>
    <property type="match status" value="1"/>
</dbReference>
<dbReference type="PANTHER" id="PTHR24322">
    <property type="entry name" value="PKSB"/>
    <property type="match status" value="1"/>
</dbReference>
<sequence>MNAAKRRELVSGKVVAVTGGARGIGFATARAARDAGARVVIGDIDTVAVDKAAADLDVPAFPLDVTNSAAFTTFLDAVESTCGAVDVLINNAGIMPVGPADAVPDTEAARCIDVNLHGVMLGTKLALRRMLPRGHGQIINIASIAGVTPAPGLALYNASKAGVVAFTEATRMEVRDRGIQVGAVLPSFTATELVSGTSTPRGQRALDPAEVAAGVVDMIARPRPQLTVPRALAFTVRLSTLYPDRFKRAIYHRFGVDSIFLNVDRAARADYDARIHGSP</sequence>
<dbReference type="PROSITE" id="PS00061">
    <property type="entry name" value="ADH_SHORT"/>
    <property type="match status" value="1"/>
</dbReference>
<accession>A0ABS1MGJ1</accession>
<organism evidence="4 5">
    <name type="scientific">Nocardia acididurans</name>
    <dbReference type="NCBI Taxonomy" id="2802282"/>
    <lineage>
        <taxon>Bacteria</taxon>
        <taxon>Bacillati</taxon>
        <taxon>Actinomycetota</taxon>
        <taxon>Actinomycetes</taxon>
        <taxon>Mycobacteriales</taxon>
        <taxon>Nocardiaceae</taxon>
        <taxon>Nocardia</taxon>
    </lineage>
</organism>
<dbReference type="RefSeq" id="WP_201956974.1">
    <property type="nucleotide sequence ID" value="NZ_JAERRJ010000018.1"/>
</dbReference>
<dbReference type="PRINTS" id="PR00081">
    <property type="entry name" value="GDHRDH"/>
</dbReference>
<dbReference type="Pfam" id="PF00106">
    <property type="entry name" value="adh_short"/>
    <property type="match status" value="1"/>
</dbReference>
<dbReference type="EMBL" id="JAERRJ010000018">
    <property type="protein sequence ID" value="MBL1079694.1"/>
    <property type="molecule type" value="Genomic_DNA"/>
</dbReference>
<evidence type="ECO:0000256" key="2">
    <source>
        <dbReference type="ARBA" id="ARBA00023002"/>
    </source>
</evidence>
<dbReference type="Proteomes" id="UP000602198">
    <property type="component" value="Unassembled WGS sequence"/>
</dbReference>
<proteinExistence type="inferred from homology"/>
<dbReference type="InterPro" id="IPR036291">
    <property type="entry name" value="NAD(P)-bd_dom_sf"/>
</dbReference>
<evidence type="ECO:0000256" key="1">
    <source>
        <dbReference type="ARBA" id="ARBA00006484"/>
    </source>
</evidence>
<comment type="similarity">
    <text evidence="1 3">Belongs to the short-chain dehydrogenases/reductases (SDR) family.</text>
</comment>
<dbReference type="InterPro" id="IPR002347">
    <property type="entry name" value="SDR_fam"/>
</dbReference>
<dbReference type="Gene3D" id="3.40.50.720">
    <property type="entry name" value="NAD(P)-binding Rossmann-like Domain"/>
    <property type="match status" value="1"/>
</dbReference>
<dbReference type="NCBIfam" id="NF005878">
    <property type="entry name" value="PRK07825.1"/>
    <property type="match status" value="1"/>
</dbReference>
<keyword evidence="2" id="KW-0560">Oxidoreductase</keyword>
<dbReference type="PRINTS" id="PR00080">
    <property type="entry name" value="SDRFAMILY"/>
</dbReference>
<dbReference type="CDD" id="cd05233">
    <property type="entry name" value="SDR_c"/>
    <property type="match status" value="1"/>
</dbReference>